<dbReference type="SUPFAM" id="SSF103473">
    <property type="entry name" value="MFS general substrate transporter"/>
    <property type="match status" value="1"/>
</dbReference>
<dbReference type="InterPro" id="IPR036259">
    <property type="entry name" value="MFS_trans_sf"/>
</dbReference>
<feature type="transmembrane region" description="Helical" evidence="6">
    <location>
        <begin position="418"/>
        <end position="438"/>
    </location>
</feature>
<evidence type="ECO:0000313" key="8">
    <source>
        <dbReference type="Proteomes" id="UP000077875"/>
    </source>
</evidence>
<comment type="similarity">
    <text evidence="2">Belongs to the major facilitator superfamily. Nitrate/nitrite porter (TC 2.A.1.8) family.</text>
</comment>
<sequence length="452" mass="48499">MESNTTPLSRDARSPLAANGSWIEHFDPEDQHFWQTHGQRIAKRNLWLSIFAEFLGFAVWQLWAVTAPMLNRVGYSLTPDQIFWLIAVPNLVGATLRFPYTFAVPRFGGRNWTVVSSLLLILPCIGLVYVVLNPGTSFTVMLLLAALGGVGGGNFASSMANISFFYPEAEKGRALGLNAAGGNLGVAVALLVIPLVVVSGSGIALERAGLLWIPLALLSALLAWRYMSNLSTAKTDFSGYAGAFRHRHTWIMSVLYIGTFGSFIGFSGAFPTLISIAFPDVSLGLAFMGALVGSLARPLGGSLADRFGGARMTVVSFVMMIIGALGVIHALEIGSFLLFFTTFMLLFVFTGVGNGATYRMIPAIFRAGVETRDYAAMNVVKRHAAAAIGVIAAIGAYGGFLVPRGFALSSSLSGSLVMALYAFIGFYLLCIAIVWGCYMRRGNRFARLGVHV</sequence>
<dbReference type="InterPro" id="IPR011701">
    <property type="entry name" value="MFS"/>
</dbReference>
<feature type="transmembrane region" description="Helical" evidence="6">
    <location>
        <begin position="209"/>
        <end position="227"/>
    </location>
</feature>
<feature type="transmembrane region" description="Helical" evidence="6">
    <location>
        <begin position="112"/>
        <end position="132"/>
    </location>
</feature>
<dbReference type="KEGG" id="haa:A5892_14660"/>
<dbReference type="PANTHER" id="PTHR23515">
    <property type="entry name" value="HIGH-AFFINITY NITRATE TRANSPORTER 2.3"/>
    <property type="match status" value="1"/>
</dbReference>
<dbReference type="RefSeq" id="WP_223302682.1">
    <property type="nucleotide sequence ID" value="NZ_CP015243.1"/>
</dbReference>
<name>A0A172YH16_9GAMM</name>
<evidence type="ECO:0000256" key="3">
    <source>
        <dbReference type="ARBA" id="ARBA00022692"/>
    </source>
</evidence>
<dbReference type="AlphaFoldDB" id="A0A172YH16"/>
<feature type="transmembrane region" description="Helical" evidence="6">
    <location>
        <begin position="276"/>
        <end position="296"/>
    </location>
</feature>
<protein>
    <submittedName>
        <fullName evidence="7">Nitrate transporter</fullName>
    </submittedName>
</protein>
<dbReference type="GO" id="GO:0016020">
    <property type="term" value="C:membrane"/>
    <property type="evidence" value="ECO:0007669"/>
    <property type="project" value="UniProtKB-SubCell"/>
</dbReference>
<evidence type="ECO:0000313" key="7">
    <source>
        <dbReference type="EMBL" id="ANF58561.1"/>
    </source>
</evidence>
<dbReference type="Pfam" id="PF07690">
    <property type="entry name" value="MFS_1"/>
    <property type="match status" value="1"/>
</dbReference>
<feature type="transmembrane region" description="Helical" evidence="6">
    <location>
        <begin position="384"/>
        <end position="406"/>
    </location>
</feature>
<feature type="transmembrane region" description="Helical" evidence="6">
    <location>
        <begin position="46"/>
        <end position="70"/>
    </location>
</feature>
<dbReference type="CDD" id="cd17341">
    <property type="entry name" value="MFS_NRT2_like"/>
    <property type="match status" value="1"/>
</dbReference>
<feature type="transmembrane region" description="Helical" evidence="6">
    <location>
        <begin position="138"/>
        <end position="162"/>
    </location>
</feature>
<organism evidence="7 8">
    <name type="scientific">Halotalea alkalilenta</name>
    <dbReference type="NCBI Taxonomy" id="376489"/>
    <lineage>
        <taxon>Bacteria</taxon>
        <taxon>Pseudomonadati</taxon>
        <taxon>Pseudomonadota</taxon>
        <taxon>Gammaproteobacteria</taxon>
        <taxon>Oceanospirillales</taxon>
        <taxon>Halomonadaceae</taxon>
        <taxon>Halotalea</taxon>
    </lineage>
</organism>
<dbReference type="EMBL" id="CP015243">
    <property type="protein sequence ID" value="ANF58561.1"/>
    <property type="molecule type" value="Genomic_DNA"/>
</dbReference>
<feature type="transmembrane region" description="Helical" evidence="6">
    <location>
        <begin position="248"/>
        <end position="270"/>
    </location>
</feature>
<dbReference type="InterPro" id="IPR044772">
    <property type="entry name" value="NO3_transporter"/>
</dbReference>
<feature type="transmembrane region" description="Helical" evidence="6">
    <location>
        <begin position="308"/>
        <end position="330"/>
    </location>
</feature>
<gene>
    <name evidence="7" type="ORF">A5892_14660</name>
</gene>
<keyword evidence="4 6" id="KW-1133">Transmembrane helix</keyword>
<keyword evidence="3 6" id="KW-0812">Transmembrane</keyword>
<dbReference type="Gene3D" id="1.20.1250.20">
    <property type="entry name" value="MFS general substrate transporter like domains"/>
    <property type="match status" value="1"/>
</dbReference>
<feature type="transmembrane region" description="Helical" evidence="6">
    <location>
        <begin position="336"/>
        <end position="356"/>
    </location>
</feature>
<evidence type="ECO:0000256" key="4">
    <source>
        <dbReference type="ARBA" id="ARBA00022989"/>
    </source>
</evidence>
<accession>A0A172YH16</accession>
<reference evidence="7 8" key="1">
    <citation type="submission" date="2016-04" db="EMBL/GenBank/DDBJ databases">
        <title>Complete Genome Sequence of Halotalea alkalilenta IHB B 13600.</title>
        <authorList>
            <person name="Swarnkar M.K."/>
            <person name="Sharma A."/>
            <person name="Kaushal K."/>
            <person name="Soni R."/>
            <person name="Rana S."/>
            <person name="Singh A.K."/>
            <person name="Gulati A."/>
        </authorList>
    </citation>
    <scope>NUCLEOTIDE SEQUENCE [LARGE SCALE GENOMIC DNA]</scope>
    <source>
        <strain evidence="7 8">IHB B 13600</strain>
    </source>
</reference>
<comment type="subcellular location">
    <subcellularLocation>
        <location evidence="1">Membrane</location>
        <topology evidence="1">Multi-pass membrane protein</topology>
    </subcellularLocation>
</comment>
<dbReference type="GO" id="GO:0015112">
    <property type="term" value="F:nitrate transmembrane transporter activity"/>
    <property type="evidence" value="ECO:0007669"/>
    <property type="project" value="InterPro"/>
</dbReference>
<evidence type="ECO:0000256" key="1">
    <source>
        <dbReference type="ARBA" id="ARBA00004141"/>
    </source>
</evidence>
<evidence type="ECO:0000256" key="6">
    <source>
        <dbReference type="SAM" id="Phobius"/>
    </source>
</evidence>
<keyword evidence="5 6" id="KW-0472">Membrane</keyword>
<proteinExistence type="inferred from homology"/>
<dbReference type="STRING" id="376489.A5892_14660"/>
<evidence type="ECO:0000256" key="5">
    <source>
        <dbReference type="ARBA" id="ARBA00023136"/>
    </source>
</evidence>
<evidence type="ECO:0000256" key="2">
    <source>
        <dbReference type="ARBA" id="ARBA00008432"/>
    </source>
</evidence>
<feature type="transmembrane region" description="Helical" evidence="6">
    <location>
        <begin position="174"/>
        <end position="197"/>
    </location>
</feature>
<feature type="transmembrane region" description="Helical" evidence="6">
    <location>
        <begin position="82"/>
        <end position="100"/>
    </location>
</feature>
<dbReference type="Proteomes" id="UP000077875">
    <property type="component" value="Chromosome"/>
</dbReference>
<keyword evidence="8" id="KW-1185">Reference proteome</keyword>